<keyword evidence="2" id="KW-1185">Reference proteome</keyword>
<dbReference type="OrthoDB" id="128578at2"/>
<reference evidence="1 2" key="1">
    <citation type="journal article" date="2010" name="DNA Res.">
        <title>Bacterial lifestyle in a deep-sea hydrothermal vent chimney revealed by the genome sequence of the thermophilic bacterium Deferribacter desulfuricans SSM1.</title>
        <authorList>
            <person name="Takaki Y."/>
            <person name="Shimamura S."/>
            <person name="Nakagawa S."/>
            <person name="Fukuhara Y."/>
            <person name="Horikawa H."/>
            <person name="Ankai A."/>
            <person name="Harada T."/>
            <person name="Hosoyama A."/>
            <person name="Oguchi A."/>
            <person name="Fukui S."/>
            <person name="Fujita N."/>
            <person name="Takami H."/>
            <person name="Takai K."/>
        </authorList>
    </citation>
    <scope>NUCLEOTIDE SEQUENCE [LARGE SCALE GENOMIC DNA]</scope>
    <source>
        <strain evidence="2">DSM 14783 / JCM 11476 / NBRC 101012 / SSM1</strain>
    </source>
</reference>
<dbReference type="RefSeq" id="WP_013007749.1">
    <property type="nucleotide sequence ID" value="NC_013939.1"/>
</dbReference>
<dbReference type="KEGG" id="ddf:DEFDS_1032"/>
<dbReference type="Pfam" id="PF07949">
    <property type="entry name" value="YbbR"/>
    <property type="match status" value="1"/>
</dbReference>
<dbReference type="Proteomes" id="UP000001520">
    <property type="component" value="Chromosome"/>
</dbReference>
<dbReference type="Gene3D" id="2.170.120.30">
    <property type="match status" value="2"/>
</dbReference>
<dbReference type="PANTHER" id="PTHR37804:SF1">
    <property type="entry name" value="CDAA REGULATORY PROTEIN CDAR"/>
    <property type="match status" value="1"/>
</dbReference>
<dbReference type="InterPro" id="IPR053154">
    <property type="entry name" value="c-di-AMP_regulator"/>
</dbReference>
<dbReference type="EMBL" id="AP011529">
    <property type="protein sequence ID" value="BAI80502.1"/>
    <property type="molecule type" value="Genomic_DNA"/>
</dbReference>
<protein>
    <recommendedName>
        <fullName evidence="3">YbbR-like protein</fullName>
    </recommendedName>
</protein>
<dbReference type="InterPro" id="IPR012505">
    <property type="entry name" value="YbbR"/>
</dbReference>
<proteinExistence type="predicted"/>
<evidence type="ECO:0008006" key="3">
    <source>
        <dbReference type="Google" id="ProtNLM"/>
    </source>
</evidence>
<evidence type="ECO:0000313" key="2">
    <source>
        <dbReference type="Proteomes" id="UP000001520"/>
    </source>
</evidence>
<gene>
    <name evidence="1" type="ordered locus">DEFDS_1032</name>
</gene>
<dbReference type="Gene3D" id="2.170.120.40">
    <property type="entry name" value="YbbR-like domain"/>
    <property type="match status" value="1"/>
</dbReference>
<dbReference type="STRING" id="639282.DEFDS_1032"/>
<organism evidence="1 2">
    <name type="scientific">Deferribacter desulfuricans (strain DSM 14783 / JCM 11476 / NBRC 101012 / SSM1)</name>
    <dbReference type="NCBI Taxonomy" id="639282"/>
    <lineage>
        <taxon>Bacteria</taxon>
        <taxon>Pseudomonadati</taxon>
        <taxon>Deferribacterota</taxon>
        <taxon>Deferribacteres</taxon>
        <taxon>Deferribacterales</taxon>
        <taxon>Deferribacteraceae</taxon>
        <taxon>Deferribacter</taxon>
    </lineage>
</organism>
<dbReference type="eggNOG" id="COG4856">
    <property type="taxonomic scope" value="Bacteria"/>
</dbReference>
<sequence>MNLLLKNFELKLISVVLALFLWFLVVTSDYKEATYDVPIVLDNLNKGLIAVYDTNLVRVTVKGPDYVLKNLSFNDLKVKINADMLKYGKNKYPISNQDVIIPKGVELLKVEPRVIIITIDKLIEKRLKVVPVFIGSPKLGYKVKSIKVYPDTVVVKGAKNNISEMKTIETLPIDLTNKYKDLTYNIALRKSQGIMEIDPSYIDVVVKFMEDIDKKSVKLPVNIINQSGDMRLKLLDDFVNIIVKGRKDLLDDKKLQGLIKVYVDVSNLNKKGRYLLPVNYEIKENLKVISLKPSKVRVEVE</sequence>
<accession>D3PD29</accession>
<evidence type="ECO:0000313" key="1">
    <source>
        <dbReference type="EMBL" id="BAI80502.1"/>
    </source>
</evidence>
<name>D3PD29_DEFDS</name>
<dbReference type="AlphaFoldDB" id="D3PD29"/>
<dbReference type="PANTHER" id="PTHR37804">
    <property type="entry name" value="CDAA REGULATORY PROTEIN CDAR"/>
    <property type="match status" value="1"/>
</dbReference>
<dbReference type="HOGENOM" id="CLU_074312_2_0_0"/>